<accession>A0A0P6VQS0</accession>
<organism evidence="1 2">
    <name type="scientific">Xanthomonas axonopodis</name>
    <dbReference type="NCBI Taxonomy" id="53413"/>
    <lineage>
        <taxon>Bacteria</taxon>
        <taxon>Pseudomonadati</taxon>
        <taxon>Pseudomonadota</taxon>
        <taxon>Gammaproteobacteria</taxon>
        <taxon>Lysobacterales</taxon>
        <taxon>Lysobacteraceae</taxon>
        <taxon>Xanthomonas</taxon>
    </lineage>
</organism>
<protein>
    <submittedName>
        <fullName evidence="1">Uncharacterized protein</fullName>
    </submittedName>
</protein>
<proteinExistence type="predicted"/>
<reference evidence="1 2" key="1">
    <citation type="submission" date="2014-02" db="EMBL/GenBank/DDBJ databases">
        <title>Genome sequence of Xanthomonas axonopodis DSM 3585 (T).</title>
        <authorList>
            <person name="Midha S."/>
            <person name="Patil P.B."/>
        </authorList>
    </citation>
    <scope>NUCLEOTIDE SEQUENCE [LARGE SCALE GENOMIC DNA]</scope>
    <source>
        <strain evidence="1 2">DSM 3585</strain>
    </source>
</reference>
<dbReference type="Proteomes" id="UP000054035">
    <property type="component" value="Unassembled WGS sequence"/>
</dbReference>
<evidence type="ECO:0000313" key="2">
    <source>
        <dbReference type="Proteomes" id="UP000054035"/>
    </source>
</evidence>
<comment type="caution">
    <text evidence="1">The sequence shown here is derived from an EMBL/GenBank/DDBJ whole genome shotgun (WGS) entry which is preliminary data.</text>
</comment>
<gene>
    <name evidence="1" type="ORF">XAXN_13060</name>
</gene>
<evidence type="ECO:0000313" key="1">
    <source>
        <dbReference type="EMBL" id="KPL48531.1"/>
    </source>
</evidence>
<sequence>MVQRATAEDDIEGLASGCRHCQIALPPDQTGARCARLPRPRCHLPSAAQQPGQQALADLPAAARRPGRAAQMQRWTERDWRQSRGNYRGMNACSIASAAWGMCSPVWRMAGHARWRR</sequence>
<dbReference type="EMBL" id="JFAQ01000135">
    <property type="protein sequence ID" value="KPL48531.1"/>
    <property type="molecule type" value="Genomic_DNA"/>
</dbReference>
<name>A0A0P6VQS0_9XANT</name>
<dbReference type="AlphaFoldDB" id="A0A0P6VQS0"/>